<organism evidence="2 3">
    <name type="scientific">Lophiostoma macrostomum CBS 122681</name>
    <dbReference type="NCBI Taxonomy" id="1314788"/>
    <lineage>
        <taxon>Eukaryota</taxon>
        <taxon>Fungi</taxon>
        <taxon>Dikarya</taxon>
        <taxon>Ascomycota</taxon>
        <taxon>Pezizomycotina</taxon>
        <taxon>Dothideomycetes</taxon>
        <taxon>Pleosporomycetidae</taxon>
        <taxon>Pleosporales</taxon>
        <taxon>Lophiostomataceae</taxon>
        <taxon>Lophiostoma</taxon>
    </lineage>
</organism>
<dbReference type="InterPro" id="IPR056632">
    <property type="entry name" value="DUF7730"/>
</dbReference>
<protein>
    <recommendedName>
        <fullName evidence="1">DUF7730 domain-containing protein</fullName>
    </recommendedName>
</protein>
<evidence type="ECO:0000313" key="2">
    <source>
        <dbReference type="EMBL" id="KAF2659548.1"/>
    </source>
</evidence>
<dbReference type="AlphaFoldDB" id="A0A6A6TKV2"/>
<accession>A0A6A6TKV2</accession>
<gene>
    <name evidence="2" type="ORF">K491DRAFT_689159</name>
</gene>
<reference evidence="2" key="1">
    <citation type="journal article" date="2020" name="Stud. Mycol.">
        <title>101 Dothideomycetes genomes: a test case for predicting lifestyles and emergence of pathogens.</title>
        <authorList>
            <person name="Haridas S."/>
            <person name="Albert R."/>
            <person name="Binder M."/>
            <person name="Bloem J."/>
            <person name="Labutti K."/>
            <person name="Salamov A."/>
            <person name="Andreopoulos B."/>
            <person name="Baker S."/>
            <person name="Barry K."/>
            <person name="Bills G."/>
            <person name="Bluhm B."/>
            <person name="Cannon C."/>
            <person name="Castanera R."/>
            <person name="Culley D."/>
            <person name="Daum C."/>
            <person name="Ezra D."/>
            <person name="Gonzalez J."/>
            <person name="Henrissat B."/>
            <person name="Kuo A."/>
            <person name="Liang C."/>
            <person name="Lipzen A."/>
            <person name="Lutzoni F."/>
            <person name="Magnuson J."/>
            <person name="Mondo S."/>
            <person name="Nolan M."/>
            <person name="Ohm R."/>
            <person name="Pangilinan J."/>
            <person name="Park H.-J."/>
            <person name="Ramirez L."/>
            <person name="Alfaro M."/>
            <person name="Sun H."/>
            <person name="Tritt A."/>
            <person name="Yoshinaga Y."/>
            <person name="Zwiers L.-H."/>
            <person name="Turgeon B."/>
            <person name="Goodwin S."/>
            <person name="Spatafora J."/>
            <person name="Crous P."/>
            <person name="Grigoriev I."/>
        </authorList>
    </citation>
    <scope>NUCLEOTIDE SEQUENCE</scope>
    <source>
        <strain evidence="2">CBS 122681</strain>
    </source>
</reference>
<keyword evidence="3" id="KW-1185">Reference proteome</keyword>
<evidence type="ECO:0000259" key="1">
    <source>
        <dbReference type="Pfam" id="PF24864"/>
    </source>
</evidence>
<feature type="domain" description="DUF7730" evidence="1">
    <location>
        <begin position="53"/>
        <end position="249"/>
    </location>
</feature>
<evidence type="ECO:0000313" key="3">
    <source>
        <dbReference type="Proteomes" id="UP000799324"/>
    </source>
</evidence>
<name>A0A6A6TKV2_9PLEO</name>
<sequence length="369" mass="42614">MQKRILNHFGLSKESKNTKTTVSLPTLPNTGTRSFTRSLDRRNTSLLSVADPKTSSPFFQVLPTEIRRQILVEAFGKQRLHIRLDRSLPPARKWRKKSRETWLWASPRCHRDAPTLPFLSCIYAWDDLCLDRSCKEINYHSTMCDHTLGAMGWILASRQAYIEGIDVLYATNIINVSQKHVMLNIQELLLPSHLASIRSLEVKWDLEVMQFNPDSSSWGKDISRMELRPLFKAIRSSLPHLHKLLISLHTRFRCGSLDAAIFTGVLELMDELLQNLSGLQETYIAFPHSVFEGFRTDLAKRNVEPTYGELFRSGWFSRPIWWNGETRSLRRDKSEMSEGTVADVQADTRGYWIVDGLDDTLRHHIARCF</sequence>
<dbReference type="OrthoDB" id="515692at2759"/>
<dbReference type="Pfam" id="PF24864">
    <property type="entry name" value="DUF7730"/>
    <property type="match status" value="1"/>
</dbReference>
<dbReference type="EMBL" id="MU004306">
    <property type="protein sequence ID" value="KAF2659548.1"/>
    <property type="molecule type" value="Genomic_DNA"/>
</dbReference>
<dbReference type="Proteomes" id="UP000799324">
    <property type="component" value="Unassembled WGS sequence"/>
</dbReference>
<proteinExistence type="predicted"/>
<dbReference type="PANTHER" id="PTHR38790">
    <property type="entry name" value="2EXR DOMAIN-CONTAINING PROTEIN-RELATED"/>
    <property type="match status" value="1"/>
</dbReference>